<dbReference type="KEGG" id="tva:5466435"/>
<dbReference type="CDD" id="cd09487">
    <property type="entry name" value="SAM_superfamily"/>
    <property type="match status" value="1"/>
</dbReference>
<dbReference type="SMR" id="A2DFG0"/>
<name>A2DFG0_TRIV3</name>
<dbReference type="PANTHER" id="PTHR13555">
    <property type="entry name" value="C2H2 ZINC FINGER CGI-62-RELATED"/>
    <property type="match status" value="1"/>
</dbReference>
<evidence type="ECO:0000313" key="10">
    <source>
        <dbReference type="Proteomes" id="UP000001542"/>
    </source>
</evidence>
<keyword evidence="4" id="KW-0862">Zinc</keyword>
<evidence type="ECO:0000256" key="5">
    <source>
        <dbReference type="PROSITE-ProRule" id="PRU01371"/>
    </source>
</evidence>
<dbReference type="OMA" id="RHAITCE"/>
<dbReference type="AlphaFoldDB" id="A2DFG0"/>
<dbReference type="PANTHER" id="PTHR13555:SF5">
    <property type="entry name" value="ZINC-FINGER OF A C2HC-TYPE"/>
    <property type="match status" value="1"/>
</dbReference>
<dbReference type="InParanoid" id="A2DFG0"/>
<dbReference type="InterPro" id="IPR026319">
    <property type="entry name" value="ZC2HC1A/B-like"/>
</dbReference>
<feature type="compositionally biased region" description="Low complexity" evidence="6">
    <location>
        <begin position="170"/>
        <end position="179"/>
    </location>
</feature>
<keyword evidence="2" id="KW-0677">Repeat</keyword>
<dbReference type="SMART" id="SM00454">
    <property type="entry name" value="SAM"/>
    <property type="match status" value="1"/>
</dbReference>
<dbReference type="Pfam" id="PF13913">
    <property type="entry name" value="zf-C2HC_2"/>
    <property type="match status" value="2"/>
</dbReference>
<sequence>MSVLEWSVDDVIKYLGEIGLDQYATDFRANEISGNVIPLLEESHLKEMGVFKIGHRLLLKKFILDVRSGQFGKQSSRREASNNVSPSSTQDVRKSTSNISRSIDTPPQAQSPKQSPAQAPKQDVSPKQAPTPKSSNSSKPPMDDGDMGGDEPAPAPKKRPTLPSEKAARAKAAAAADTPPKSPKPAPAKKPSAGGALNKTLRRNAPPPAEADANDDRVSCSYCGRKFASDRIEKHEEICRRQSMKKTKVFDSSKQRLEGEAASFAKVSKNKPKPKKETINGVPKYKLQHQELVKAMRAARKLQAYQDAVERGEAVGPPPEMPKIELVDDDRVQCPHCGRKFGEEQARRHIPNCTGGHGGMAQRRTGRR</sequence>
<evidence type="ECO:0000256" key="2">
    <source>
        <dbReference type="ARBA" id="ARBA00022737"/>
    </source>
</evidence>
<evidence type="ECO:0000256" key="4">
    <source>
        <dbReference type="ARBA" id="ARBA00022833"/>
    </source>
</evidence>
<feature type="compositionally biased region" description="Low complexity" evidence="6">
    <location>
        <begin position="106"/>
        <end position="122"/>
    </location>
</feature>
<accession>A2DFG0</accession>
<dbReference type="EMBL" id="DS113194">
    <property type="protein sequence ID" value="EAY20888.1"/>
    <property type="molecule type" value="Genomic_DNA"/>
</dbReference>
<evidence type="ECO:0000313" key="9">
    <source>
        <dbReference type="EMBL" id="EAY20888.1"/>
    </source>
</evidence>
<dbReference type="Gene3D" id="1.10.150.50">
    <property type="entry name" value="Transcription Factor, Ets-1"/>
    <property type="match status" value="1"/>
</dbReference>
<feature type="region of interest" description="Disordered" evidence="6">
    <location>
        <begin position="348"/>
        <end position="368"/>
    </location>
</feature>
<protein>
    <submittedName>
        <fullName evidence="9">Uncharacterized protein</fullName>
    </submittedName>
</protein>
<dbReference type="OrthoDB" id="10255185at2759"/>
<dbReference type="VEuPathDB" id="TrichDB:TVAGG3_0564970"/>
<feature type="compositionally biased region" description="Polar residues" evidence="6">
    <location>
        <begin position="81"/>
        <end position="105"/>
    </location>
</feature>
<dbReference type="Proteomes" id="UP000001542">
    <property type="component" value="Unassembled WGS sequence"/>
</dbReference>
<feature type="domain" description="SAM" evidence="7">
    <location>
        <begin position="6"/>
        <end position="69"/>
    </location>
</feature>
<feature type="region of interest" description="Disordered" evidence="6">
    <location>
        <begin position="70"/>
        <end position="219"/>
    </location>
</feature>
<dbReference type="RefSeq" id="XP_001581874.1">
    <property type="nucleotide sequence ID" value="XM_001581824.1"/>
</dbReference>
<dbReference type="Gene3D" id="3.30.160.60">
    <property type="entry name" value="Classic Zinc Finger"/>
    <property type="match status" value="1"/>
</dbReference>
<dbReference type="VEuPathDB" id="TrichDB:TVAG_437140"/>
<dbReference type="PROSITE" id="PS50105">
    <property type="entry name" value="SAM_DOMAIN"/>
    <property type="match status" value="1"/>
</dbReference>
<reference evidence="9" key="2">
    <citation type="journal article" date="2007" name="Science">
        <title>Draft genome sequence of the sexually transmitted pathogen Trichomonas vaginalis.</title>
        <authorList>
            <person name="Carlton J.M."/>
            <person name="Hirt R.P."/>
            <person name="Silva J.C."/>
            <person name="Delcher A.L."/>
            <person name="Schatz M."/>
            <person name="Zhao Q."/>
            <person name="Wortman J.R."/>
            <person name="Bidwell S.L."/>
            <person name="Alsmark U.C.M."/>
            <person name="Besteiro S."/>
            <person name="Sicheritz-Ponten T."/>
            <person name="Noel C.J."/>
            <person name="Dacks J.B."/>
            <person name="Foster P.G."/>
            <person name="Simillion C."/>
            <person name="Van de Peer Y."/>
            <person name="Miranda-Saavedra D."/>
            <person name="Barton G.J."/>
            <person name="Westrop G.D."/>
            <person name="Mueller S."/>
            <person name="Dessi D."/>
            <person name="Fiori P.L."/>
            <person name="Ren Q."/>
            <person name="Paulsen I."/>
            <person name="Zhang H."/>
            <person name="Bastida-Corcuera F.D."/>
            <person name="Simoes-Barbosa A."/>
            <person name="Brown M.T."/>
            <person name="Hayes R.D."/>
            <person name="Mukherjee M."/>
            <person name="Okumura C.Y."/>
            <person name="Schneider R."/>
            <person name="Smith A.J."/>
            <person name="Vanacova S."/>
            <person name="Villalvazo M."/>
            <person name="Haas B.J."/>
            <person name="Pertea M."/>
            <person name="Feldblyum T.V."/>
            <person name="Utterback T.R."/>
            <person name="Shu C.L."/>
            <person name="Osoegawa K."/>
            <person name="de Jong P.J."/>
            <person name="Hrdy I."/>
            <person name="Horvathova L."/>
            <person name="Zubacova Z."/>
            <person name="Dolezal P."/>
            <person name="Malik S.B."/>
            <person name="Logsdon J.M. Jr."/>
            <person name="Henze K."/>
            <person name="Gupta A."/>
            <person name="Wang C.C."/>
            <person name="Dunne R.L."/>
            <person name="Upcroft J.A."/>
            <person name="Upcroft P."/>
            <person name="White O."/>
            <person name="Salzberg S.L."/>
            <person name="Tang P."/>
            <person name="Chiu C.-H."/>
            <person name="Lee Y.-S."/>
            <person name="Embley T.M."/>
            <person name="Coombs G.H."/>
            <person name="Mottram J.C."/>
            <person name="Tachezy J."/>
            <person name="Fraser-Liggett C.M."/>
            <person name="Johnson P.J."/>
        </authorList>
    </citation>
    <scope>NUCLEOTIDE SEQUENCE [LARGE SCALE GENOMIC DNA]</scope>
    <source>
        <strain evidence="9">G3</strain>
    </source>
</reference>
<dbReference type="PROSITE" id="PS52027">
    <property type="entry name" value="ZF_C2HC_C3H"/>
    <property type="match status" value="2"/>
</dbReference>
<dbReference type="SUPFAM" id="SSF47769">
    <property type="entry name" value="SAM/Pointed domain"/>
    <property type="match status" value="1"/>
</dbReference>
<feature type="domain" description="C2HC/C3H-type" evidence="8">
    <location>
        <begin position="216"/>
        <end position="245"/>
    </location>
</feature>
<organism evidence="9 10">
    <name type="scientific">Trichomonas vaginalis (strain ATCC PRA-98 / G3)</name>
    <dbReference type="NCBI Taxonomy" id="412133"/>
    <lineage>
        <taxon>Eukaryota</taxon>
        <taxon>Metamonada</taxon>
        <taxon>Parabasalia</taxon>
        <taxon>Trichomonadida</taxon>
        <taxon>Trichomonadidae</taxon>
        <taxon>Trichomonas</taxon>
    </lineage>
</organism>
<keyword evidence="1" id="KW-0479">Metal-binding</keyword>
<evidence type="ECO:0000256" key="3">
    <source>
        <dbReference type="ARBA" id="ARBA00022771"/>
    </source>
</evidence>
<feature type="domain" description="C2HC/C3H-type" evidence="8">
    <location>
        <begin position="330"/>
        <end position="359"/>
    </location>
</feature>
<proteinExistence type="predicted"/>
<reference evidence="9" key="1">
    <citation type="submission" date="2006-10" db="EMBL/GenBank/DDBJ databases">
        <authorList>
            <person name="Amadeo P."/>
            <person name="Zhao Q."/>
            <person name="Wortman J."/>
            <person name="Fraser-Liggett C."/>
            <person name="Carlton J."/>
        </authorList>
    </citation>
    <scope>NUCLEOTIDE SEQUENCE</scope>
    <source>
        <strain evidence="9">G3</strain>
    </source>
</reference>
<dbReference type="InterPro" id="IPR013761">
    <property type="entry name" value="SAM/pointed_sf"/>
</dbReference>
<dbReference type="Pfam" id="PF07647">
    <property type="entry name" value="SAM_2"/>
    <property type="match status" value="1"/>
</dbReference>
<feature type="compositionally biased region" description="Low complexity" evidence="6">
    <location>
        <begin position="130"/>
        <end position="140"/>
    </location>
</feature>
<gene>
    <name evidence="9" type="ORF">TVAG_437140</name>
</gene>
<evidence type="ECO:0000259" key="8">
    <source>
        <dbReference type="PROSITE" id="PS52027"/>
    </source>
</evidence>
<dbReference type="InterPro" id="IPR001660">
    <property type="entry name" value="SAM"/>
</dbReference>
<keyword evidence="3 5" id="KW-0863">Zinc-finger</keyword>
<feature type="region of interest" description="Disordered" evidence="6">
    <location>
        <begin position="261"/>
        <end position="283"/>
    </location>
</feature>
<evidence type="ECO:0000256" key="1">
    <source>
        <dbReference type="ARBA" id="ARBA00022723"/>
    </source>
</evidence>
<keyword evidence="10" id="KW-1185">Reference proteome</keyword>
<dbReference type="eggNOG" id="KOG3940">
    <property type="taxonomic scope" value="Eukaryota"/>
</dbReference>
<dbReference type="GO" id="GO:0008270">
    <property type="term" value="F:zinc ion binding"/>
    <property type="evidence" value="ECO:0007669"/>
    <property type="project" value="UniProtKB-KW"/>
</dbReference>
<dbReference type="InterPro" id="IPR049899">
    <property type="entry name" value="Znf_C2HC_C3H"/>
</dbReference>
<evidence type="ECO:0000259" key="7">
    <source>
        <dbReference type="PROSITE" id="PS50105"/>
    </source>
</evidence>
<evidence type="ECO:0000256" key="6">
    <source>
        <dbReference type="SAM" id="MobiDB-lite"/>
    </source>
</evidence>